<evidence type="ECO:0000313" key="3">
    <source>
        <dbReference type="Proteomes" id="UP001219525"/>
    </source>
</evidence>
<protein>
    <submittedName>
        <fullName evidence="2">Uncharacterized protein</fullName>
    </submittedName>
</protein>
<gene>
    <name evidence="2" type="ORF">GGX14DRAFT_407627</name>
</gene>
<feature type="region of interest" description="Disordered" evidence="1">
    <location>
        <begin position="1"/>
        <end position="22"/>
    </location>
</feature>
<dbReference type="Proteomes" id="UP001219525">
    <property type="component" value="Unassembled WGS sequence"/>
</dbReference>
<dbReference type="AlphaFoldDB" id="A0AAD6URS7"/>
<dbReference type="EMBL" id="JARJCW010000141">
    <property type="protein sequence ID" value="KAJ7190869.1"/>
    <property type="molecule type" value="Genomic_DNA"/>
</dbReference>
<accession>A0AAD6URS7</accession>
<feature type="region of interest" description="Disordered" evidence="1">
    <location>
        <begin position="146"/>
        <end position="165"/>
    </location>
</feature>
<keyword evidence="3" id="KW-1185">Reference proteome</keyword>
<sequence>MHPHPHTRCATDTGTEWGRSGVGGGGRMRGLAGARYCGALWSHVPALSGLMPVRALSGVNGGCAGRRRGCEQSVQARPHKDRHHSEVGHSVAAPGLVGGYGAHDVVGDDEQDGAGNVGADACERPPSGLCQTDICTLNIDLDDELSPAGDVDGRAQLSPPKRDPDAWWQISPERCTAAVEGAPDLVALVDRDSPSGFGATCVIA</sequence>
<evidence type="ECO:0000313" key="2">
    <source>
        <dbReference type="EMBL" id="KAJ7190869.1"/>
    </source>
</evidence>
<organism evidence="2 3">
    <name type="scientific">Mycena pura</name>
    <dbReference type="NCBI Taxonomy" id="153505"/>
    <lineage>
        <taxon>Eukaryota</taxon>
        <taxon>Fungi</taxon>
        <taxon>Dikarya</taxon>
        <taxon>Basidiomycota</taxon>
        <taxon>Agaricomycotina</taxon>
        <taxon>Agaricomycetes</taxon>
        <taxon>Agaricomycetidae</taxon>
        <taxon>Agaricales</taxon>
        <taxon>Marasmiineae</taxon>
        <taxon>Mycenaceae</taxon>
        <taxon>Mycena</taxon>
    </lineage>
</organism>
<evidence type="ECO:0000256" key="1">
    <source>
        <dbReference type="SAM" id="MobiDB-lite"/>
    </source>
</evidence>
<reference evidence="2" key="1">
    <citation type="submission" date="2023-03" db="EMBL/GenBank/DDBJ databases">
        <title>Massive genome expansion in bonnet fungi (Mycena s.s.) driven by repeated elements and novel gene families across ecological guilds.</title>
        <authorList>
            <consortium name="Lawrence Berkeley National Laboratory"/>
            <person name="Harder C.B."/>
            <person name="Miyauchi S."/>
            <person name="Viragh M."/>
            <person name="Kuo A."/>
            <person name="Thoen E."/>
            <person name="Andreopoulos B."/>
            <person name="Lu D."/>
            <person name="Skrede I."/>
            <person name="Drula E."/>
            <person name="Henrissat B."/>
            <person name="Morin E."/>
            <person name="Kohler A."/>
            <person name="Barry K."/>
            <person name="LaButti K."/>
            <person name="Morin E."/>
            <person name="Salamov A."/>
            <person name="Lipzen A."/>
            <person name="Mereny Z."/>
            <person name="Hegedus B."/>
            <person name="Baldrian P."/>
            <person name="Stursova M."/>
            <person name="Weitz H."/>
            <person name="Taylor A."/>
            <person name="Grigoriev I.V."/>
            <person name="Nagy L.G."/>
            <person name="Martin F."/>
            <person name="Kauserud H."/>
        </authorList>
    </citation>
    <scope>NUCLEOTIDE SEQUENCE</scope>
    <source>
        <strain evidence="2">9144</strain>
    </source>
</reference>
<proteinExistence type="predicted"/>
<name>A0AAD6URS7_9AGAR</name>
<comment type="caution">
    <text evidence="2">The sequence shown here is derived from an EMBL/GenBank/DDBJ whole genome shotgun (WGS) entry which is preliminary data.</text>
</comment>